<accession>A0ABW5N456</accession>
<dbReference type="InterPro" id="IPR011990">
    <property type="entry name" value="TPR-like_helical_dom_sf"/>
</dbReference>
<dbReference type="RefSeq" id="WP_176029408.1">
    <property type="nucleotide sequence ID" value="NZ_JBHSJV010000001.1"/>
</dbReference>
<dbReference type="Gene3D" id="1.25.40.390">
    <property type="match status" value="1"/>
</dbReference>
<evidence type="ECO:0000256" key="2">
    <source>
        <dbReference type="ARBA" id="ARBA00006275"/>
    </source>
</evidence>
<evidence type="ECO:0000256" key="3">
    <source>
        <dbReference type="ARBA" id="ARBA00022729"/>
    </source>
</evidence>
<comment type="caution">
    <text evidence="8">The sequence shown here is derived from an EMBL/GenBank/DDBJ whole genome shotgun (WGS) entry which is preliminary data.</text>
</comment>
<organism evidence="8 9">
    <name type="scientific">Aquimarina hainanensis</name>
    <dbReference type="NCBI Taxonomy" id="1578017"/>
    <lineage>
        <taxon>Bacteria</taxon>
        <taxon>Pseudomonadati</taxon>
        <taxon>Bacteroidota</taxon>
        <taxon>Flavobacteriia</taxon>
        <taxon>Flavobacteriales</taxon>
        <taxon>Flavobacteriaceae</taxon>
        <taxon>Aquimarina</taxon>
    </lineage>
</organism>
<proteinExistence type="inferred from homology"/>
<dbReference type="InterPro" id="IPR033985">
    <property type="entry name" value="SusD-like_N"/>
</dbReference>
<keyword evidence="9" id="KW-1185">Reference proteome</keyword>
<evidence type="ECO:0000256" key="5">
    <source>
        <dbReference type="ARBA" id="ARBA00023237"/>
    </source>
</evidence>
<comment type="subcellular location">
    <subcellularLocation>
        <location evidence="1">Cell outer membrane</location>
    </subcellularLocation>
</comment>
<dbReference type="Pfam" id="PF14322">
    <property type="entry name" value="SusD-like_3"/>
    <property type="match status" value="1"/>
</dbReference>
<evidence type="ECO:0000256" key="4">
    <source>
        <dbReference type="ARBA" id="ARBA00023136"/>
    </source>
</evidence>
<dbReference type="InterPro" id="IPR012944">
    <property type="entry name" value="SusD_RagB_dom"/>
</dbReference>
<keyword evidence="5" id="KW-0998">Cell outer membrane</keyword>
<evidence type="ECO:0000313" key="9">
    <source>
        <dbReference type="Proteomes" id="UP001597459"/>
    </source>
</evidence>
<dbReference type="Pfam" id="PF07980">
    <property type="entry name" value="SusD_RagB"/>
    <property type="match status" value="1"/>
</dbReference>
<evidence type="ECO:0000259" key="7">
    <source>
        <dbReference type="Pfam" id="PF14322"/>
    </source>
</evidence>
<evidence type="ECO:0000259" key="6">
    <source>
        <dbReference type="Pfam" id="PF07980"/>
    </source>
</evidence>
<feature type="domain" description="RagB/SusD" evidence="6">
    <location>
        <begin position="338"/>
        <end position="462"/>
    </location>
</feature>
<dbReference type="EMBL" id="JBHULX010000002">
    <property type="protein sequence ID" value="MFD2589866.1"/>
    <property type="molecule type" value="Genomic_DNA"/>
</dbReference>
<gene>
    <name evidence="8" type="ORF">ACFSTE_03425</name>
</gene>
<reference evidence="9" key="1">
    <citation type="journal article" date="2019" name="Int. J. Syst. Evol. Microbiol.">
        <title>The Global Catalogue of Microorganisms (GCM) 10K type strain sequencing project: providing services to taxonomists for standard genome sequencing and annotation.</title>
        <authorList>
            <consortium name="The Broad Institute Genomics Platform"/>
            <consortium name="The Broad Institute Genome Sequencing Center for Infectious Disease"/>
            <person name="Wu L."/>
            <person name="Ma J."/>
        </authorList>
    </citation>
    <scope>NUCLEOTIDE SEQUENCE [LARGE SCALE GENOMIC DNA]</scope>
    <source>
        <strain evidence="9">KCTC 42423</strain>
    </source>
</reference>
<comment type="similarity">
    <text evidence="2">Belongs to the SusD family.</text>
</comment>
<dbReference type="Proteomes" id="UP001597459">
    <property type="component" value="Unassembled WGS sequence"/>
</dbReference>
<sequence length="462" mass="51942">MNHQYKYICCIFSFLFICSCEPYGHLEDVETNGQIPIEQAYTDKKTIEAAVIGSYASMRKYIGIVSYLSAMGISGKKTVHSYGEDSFLNNAVSPNSRTVMETYAGLYRSIANADEIINRVPKTSLYDLSETEKNNIIGEATFIKALSYFYLLRMYGQFYDINAEYGIILGPTKLDSNNHPILKPRSSVKETYDEILSLLNIALETDIPETREASRISKRGIKGFKAKVLLYMNSYEQAANISSEFIDISLRETYIDIYKKAHTATDVLFASPTDYSRSNSQGGGFTTGIAPGSAYLESIHSIEKDSIRKSITSTTPQLLDITGFKWKFSYEFPPALLHLRLAEVVLIYAEAEARKTLINGGSITDIPIAVAQLNKVRKRVGLDPKVPTSIPEFLEMIRLEKAMELYYENGEDWFDLIRYQIAKDIDITTIKPTITNSSQYILPIPLDEIIQGQGVITQNPGY</sequence>
<keyword evidence="3" id="KW-0732">Signal</keyword>
<evidence type="ECO:0000256" key="1">
    <source>
        <dbReference type="ARBA" id="ARBA00004442"/>
    </source>
</evidence>
<protein>
    <submittedName>
        <fullName evidence="8">RagB/SusD family nutrient uptake outer membrane protein</fullName>
    </submittedName>
</protein>
<feature type="domain" description="SusD-like N-terminal" evidence="7">
    <location>
        <begin position="81"/>
        <end position="229"/>
    </location>
</feature>
<keyword evidence="4" id="KW-0472">Membrane</keyword>
<name>A0ABW5N456_9FLAO</name>
<dbReference type="SUPFAM" id="SSF48452">
    <property type="entry name" value="TPR-like"/>
    <property type="match status" value="1"/>
</dbReference>
<dbReference type="PROSITE" id="PS51257">
    <property type="entry name" value="PROKAR_LIPOPROTEIN"/>
    <property type="match status" value="1"/>
</dbReference>
<evidence type="ECO:0000313" key="8">
    <source>
        <dbReference type="EMBL" id="MFD2589866.1"/>
    </source>
</evidence>